<keyword evidence="2" id="KW-0030">Aminoacyl-tRNA synthetase</keyword>
<gene>
    <name evidence="2" type="ORF">CEN91_348</name>
</gene>
<dbReference type="Pfam" id="PF00587">
    <property type="entry name" value="tRNA-synt_2b"/>
    <property type="match status" value="1"/>
</dbReference>
<feature type="domain" description="Aminoacyl-tRNA synthetase class II (G/ P/ S/T)" evidence="1">
    <location>
        <begin position="6"/>
        <end position="168"/>
    </location>
</feature>
<dbReference type="InterPro" id="IPR002314">
    <property type="entry name" value="aa-tRNA-synt_IIb"/>
</dbReference>
<reference evidence="2 3" key="1">
    <citation type="submission" date="2017-07" db="EMBL/GenBank/DDBJ databases">
        <title>Mechanisms for carbon and nitrogen cycling indicate functional differentiation within the Candidate Phyla Radiation.</title>
        <authorList>
            <person name="Danczak R.E."/>
            <person name="Johnston M.D."/>
            <person name="Kenah C."/>
            <person name="Slattery M."/>
            <person name="Wrighton K.C."/>
            <person name="Wilkins M.J."/>
        </authorList>
    </citation>
    <scope>NUCLEOTIDE SEQUENCE [LARGE SCALE GENOMIC DNA]</scope>
    <source>
        <strain evidence="2">Licking1014_85</strain>
    </source>
</reference>
<organism evidence="2 3">
    <name type="scientific">Candidatus Berkelbacteria bacterium Licking1014_85</name>
    <dbReference type="NCBI Taxonomy" id="2017148"/>
    <lineage>
        <taxon>Bacteria</taxon>
        <taxon>Candidatus Berkelbacteria</taxon>
    </lineage>
</organism>
<proteinExistence type="predicted"/>
<sequence>DEKDMEEYYEKIKDVYLKIFHEIGLDVYMTEASGGSFTKTHSHEFQALAENGEDTIFVCETCKLACNKEVICHSALDAESRDGIDSRFRGNDKKIGNDNDGSGMTKCDKCSAELIEKRSIEVGNIFKLGTKFSEALGLNYGDKDGKLKPVIMASYGIGTARTMGAVAEILSDEKGLVWPETIAP</sequence>
<dbReference type="SUPFAM" id="SSF55681">
    <property type="entry name" value="Class II aaRS and biotin synthetases"/>
    <property type="match status" value="1"/>
</dbReference>
<dbReference type="GO" id="GO:0005524">
    <property type="term" value="F:ATP binding"/>
    <property type="evidence" value="ECO:0007669"/>
    <property type="project" value="InterPro"/>
</dbReference>
<dbReference type="GO" id="GO:0004827">
    <property type="term" value="F:proline-tRNA ligase activity"/>
    <property type="evidence" value="ECO:0007669"/>
    <property type="project" value="TreeGrafter"/>
</dbReference>
<dbReference type="InterPro" id="IPR050062">
    <property type="entry name" value="Pro-tRNA_synthetase"/>
</dbReference>
<protein>
    <submittedName>
        <fullName evidence="2">Prolyl-tRNA synthetase</fullName>
    </submittedName>
</protein>
<dbReference type="PANTHER" id="PTHR42753:SF2">
    <property type="entry name" value="PROLINE--TRNA LIGASE"/>
    <property type="match status" value="1"/>
</dbReference>
<dbReference type="Proteomes" id="UP000315589">
    <property type="component" value="Unassembled WGS sequence"/>
</dbReference>
<evidence type="ECO:0000259" key="1">
    <source>
        <dbReference type="Pfam" id="PF00587"/>
    </source>
</evidence>
<keyword evidence="2" id="KW-0436">Ligase</keyword>
<dbReference type="Gene3D" id="3.30.930.10">
    <property type="entry name" value="Bira Bifunctional Protein, Domain 2"/>
    <property type="match status" value="1"/>
</dbReference>
<dbReference type="InterPro" id="IPR045864">
    <property type="entry name" value="aa-tRNA-synth_II/BPL/LPL"/>
</dbReference>
<dbReference type="GO" id="GO:0005829">
    <property type="term" value="C:cytosol"/>
    <property type="evidence" value="ECO:0007669"/>
    <property type="project" value="TreeGrafter"/>
</dbReference>
<accession>A0A554LJ70</accession>
<dbReference type="EMBL" id="VMGI01000042">
    <property type="protein sequence ID" value="TSC92910.1"/>
    <property type="molecule type" value="Genomic_DNA"/>
</dbReference>
<comment type="caution">
    <text evidence="2">The sequence shown here is derived from an EMBL/GenBank/DDBJ whole genome shotgun (WGS) entry which is preliminary data.</text>
</comment>
<evidence type="ECO:0000313" key="2">
    <source>
        <dbReference type="EMBL" id="TSC92910.1"/>
    </source>
</evidence>
<feature type="non-terminal residue" evidence="2">
    <location>
        <position position="1"/>
    </location>
</feature>
<dbReference type="GO" id="GO:0006433">
    <property type="term" value="P:prolyl-tRNA aminoacylation"/>
    <property type="evidence" value="ECO:0007669"/>
    <property type="project" value="TreeGrafter"/>
</dbReference>
<dbReference type="AlphaFoldDB" id="A0A554LJ70"/>
<evidence type="ECO:0000313" key="3">
    <source>
        <dbReference type="Proteomes" id="UP000315589"/>
    </source>
</evidence>
<dbReference type="PANTHER" id="PTHR42753">
    <property type="entry name" value="MITOCHONDRIAL RIBOSOME PROTEIN L39/PROLYL-TRNA LIGASE FAMILY MEMBER"/>
    <property type="match status" value="1"/>
</dbReference>
<name>A0A554LJ70_9BACT</name>